<organism evidence="2">
    <name type="scientific">uncultured Acidimicrobiales bacterium</name>
    <dbReference type="NCBI Taxonomy" id="310071"/>
    <lineage>
        <taxon>Bacteria</taxon>
        <taxon>Bacillati</taxon>
        <taxon>Actinomycetota</taxon>
        <taxon>Acidimicrobiia</taxon>
        <taxon>Acidimicrobiales</taxon>
        <taxon>environmental samples</taxon>
    </lineage>
</organism>
<proteinExistence type="predicted"/>
<feature type="compositionally biased region" description="Basic residues" evidence="1">
    <location>
        <begin position="127"/>
        <end position="141"/>
    </location>
</feature>
<feature type="compositionally biased region" description="Low complexity" evidence="1">
    <location>
        <begin position="67"/>
        <end position="77"/>
    </location>
</feature>
<reference evidence="2" key="1">
    <citation type="submission" date="2020-02" db="EMBL/GenBank/DDBJ databases">
        <authorList>
            <person name="Meier V. D."/>
        </authorList>
    </citation>
    <scope>NUCLEOTIDE SEQUENCE</scope>
    <source>
        <strain evidence="2">AVDCRST_MAG20</strain>
    </source>
</reference>
<evidence type="ECO:0000313" key="2">
    <source>
        <dbReference type="EMBL" id="CAA9247499.1"/>
    </source>
</evidence>
<dbReference type="GO" id="GO:0008836">
    <property type="term" value="F:diaminopimelate decarboxylase activity"/>
    <property type="evidence" value="ECO:0007669"/>
    <property type="project" value="UniProtKB-EC"/>
</dbReference>
<name>A0A6J4IB43_9ACTN</name>
<dbReference type="EMBL" id="CADCSY010000092">
    <property type="protein sequence ID" value="CAA9247499.1"/>
    <property type="molecule type" value="Genomic_DNA"/>
</dbReference>
<evidence type="ECO:0000256" key="1">
    <source>
        <dbReference type="SAM" id="MobiDB-lite"/>
    </source>
</evidence>
<feature type="compositionally biased region" description="Basic residues" evidence="1">
    <location>
        <begin position="347"/>
        <end position="384"/>
    </location>
</feature>
<feature type="compositionally biased region" description="Low complexity" evidence="1">
    <location>
        <begin position="1"/>
        <end position="10"/>
    </location>
</feature>
<feature type="region of interest" description="Disordered" evidence="1">
    <location>
        <begin position="1"/>
        <end position="253"/>
    </location>
</feature>
<feature type="compositionally biased region" description="Basic residues" evidence="1">
    <location>
        <begin position="88"/>
        <end position="112"/>
    </location>
</feature>
<feature type="non-terminal residue" evidence="2">
    <location>
        <position position="426"/>
    </location>
</feature>
<accession>A0A6J4IB43</accession>
<gene>
    <name evidence="2" type="ORF">AVDCRST_MAG20-2171</name>
</gene>
<feature type="compositionally biased region" description="Basic and acidic residues" evidence="1">
    <location>
        <begin position="171"/>
        <end position="195"/>
    </location>
</feature>
<protein>
    <submittedName>
        <fullName evidence="2">Diaminopimelate decarboxylase</fullName>
        <ecNumber evidence="2">4.1.1.20</ecNumber>
    </submittedName>
</protein>
<dbReference type="AlphaFoldDB" id="A0A6J4IB43"/>
<feature type="region of interest" description="Disordered" evidence="1">
    <location>
        <begin position="269"/>
        <end position="426"/>
    </location>
</feature>
<feature type="compositionally biased region" description="Basic residues" evidence="1">
    <location>
        <begin position="271"/>
        <end position="280"/>
    </location>
</feature>
<feature type="non-terminal residue" evidence="2">
    <location>
        <position position="1"/>
    </location>
</feature>
<dbReference type="EC" id="4.1.1.20" evidence="2"/>
<feature type="compositionally biased region" description="Basic residues" evidence="1">
    <location>
        <begin position="223"/>
        <end position="249"/>
    </location>
</feature>
<keyword evidence="2" id="KW-0456">Lyase</keyword>
<sequence length="426" mass="47139">AVEPRAAAAPPAAPDRLVRPVGSALRRRRRPVRAGGGARDAAVRLRRAPPEEALPGGGGRLRRGRQLRQQGVPLQGDGVAGGRGGDGHRRRHWRRAPRRPGRGRRPRAHRPPRQQQVDRRAVDGAGGRRRAHRGRQPRRARPAGGPRGRRGEGPAGPAPGDPRGRGPHPRVRADRSGRLEVRLHPLHRGRCDGRGPGDSLPGGRPRRGPRPHREQRVRALQLRPRRRGAGRLRRPPRPARAVPRRRARCGLRGGRGDAVHHGVGGCAPSCLRRRRHHGPPRGRAWTLDRGRGRRHPVHRRDGEGGGRGADLPGGRRGHERQPPTRPLRQRLRDLPPPGRRCGSSVRSPRRRQALRVRRPDRARRRPAGGRGGRRRARHAGHRGLRALDGLQLQQGPEACGGVRRRRRGPPGRAARDARRPPPPRPV</sequence>